<keyword evidence="2 4" id="KW-0547">Nucleotide-binding</keyword>
<name>A0A1R2ARX2_9CILI</name>
<dbReference type="Gene3D" id="1.10.510.10">
    <property type="entry name" value="Transferase(Phosphotransferase) domain 1"/>
    <property type="match status" value="1"/>
</dbReference>
<evidence type="ECO:0000313" key="8">
    <source>
        <dbReference type="Proteomes" id="UP000187209"/>
    </source>
</evidence>
<dbReference type="PROSITE" id="PS00108">
    <property type="entry name" value="PROTEIN_KINASE_ST"/>
    <property type="match status" value="1"/>
</dbReference>
<dbReference type="FunFam" id="3.30.200.20:FF:000042">
    <property type="entry name" value="Aurora kinase A"/>
    <property type="match status" value="1"/>
</dbReference>
<dbReference type="SMART" id="SM00220">
    <property type="entry name" value="S_TKc"/>
    <property type="match status" value="1"/>
</dbReference>
<comment type="subunit">
    <text evidence="1">Monomer.</text>
</comment>
<keyword evidence="8" id="KW-1185">Reference proteome</keyword>
<comment type="similarity">
    <text evidence="5">Belongs to the protein kinase superfamily.</text>
</comment>
<feature type="domain" description="Protein kinase" evidence="6">
    <location>
        <begin position="12"/>
        <end position="269"/>
    </location>
</feature>
<dbReference type="FunFam" id="1.10.510.10:FF:000571">
    <property type="entry name" value="Maternal embryonic leucine zipper kinase"/>
    <property type="match status" value="1"/>
</dbReference>
<gene>
    <name evidence="7" type="ORF">SteCoe_35612</name>
</gene>
<dbReference type="GO" id="GO:0004674">
    <property type="term" value="F:protein serine/threonine kinase activity"/>
    <property type="evidence" value="ECO:0007669"/>
    <property type="project" value="UniProtKB-KW"/>
</dbReference>
<dbReference type="PROSITE" id="PS50011">
    <property type="entry name" value="PROTEIN_KINASE_DOM"/>
    <property type="match status" value="1"/>
</dbReference>
<evidence type="ECO:0000256" key="5">
    <source>
        <dbReference type="RuleBase" id="RU000304"/>
    </source>
</evidence>
<proteinExistence type="inferred from homology"/>
<dbReference type="InterPro" id="IPR008271">
    <property type="entry name" value="Ser/Thr_kinase_AS"/>
</dbReference>
<dbReference type="PANTHER" id="PTHR24348">
    <property type="entry name" value="SERINE/THREONINE-PROTEIN KINASE UNC-51-RELATED"/>
    <property type="match status" value="1"/>
</dbReference>
<evidence type="ECO:0000259" key="6">
    <source>
        <dbReference type="PROSITE" id="PS50011"/>
    </source>
</evidence>
<dbReference type="PROSITE" id="PS00107">
    <property type="entry name" value="PROTEIN_KINASE_ATP"/>
    <property type="match status" value="1"/>
</dbReference>
<reference evidence="7 8" key="1">
    <citation type="submission" date="2016-11" db="EMBL/GenBank/DDBJ databases">
        <title>The macronuclear genome of Stentor coeruleus: a giant cell with tiny introns.</title>
        <authorList>
            <person name="Slabodnick M."/>
            <person name="Ruby J.G."/>
            <person name="Reiff S.B."/>
            <person name="Swart E.C."/>
            <person name="Gosai S."/>
            <person name="Prabakaran S."/>
            <person name="Witkowska E."/>
            <person name="Larue G.E."/>
            <person name="Fisher S."/>
            <person name="Freeman R.M."/>
            <person name="Gunawardena J."/>
            <person name="Chu W."/>
            <person name="Stover N.A."/>
            <person name="Gregory B.D."/>
            <person name="Nowacki M."/>
            <person name="Derisi J."/>
            <person name="Roy S.W."/>
            <person name="Marshall W.F."/>
            <person name="Sood P."/>
        </authorList>
    </citation>
    <scope>NUCLEOTIDE SEQUENCE [LARGE SCALE GENOMIC DNA]</scope>
    <source>
        <strain evidence="7">WM001</strain>
    </source>
</reference>
<protein>
    <recommendedName>
        <fullName evidence="6">Protein kinase domain-containing protein</fullName>
    </recommendedName>
</protein>
<evidence type="ECO:0000256" key="3">
    <source>
        <dbReference type="ARBA" id="ARBA00022840"/>
    </source>
</evidence>
<dbReference type="Pfam" id="PF00069">
    <property type="entry name" value="Pkinase"/>
    <property type="match status" value="1"/>
</dbReference>
<evidence type="ECO:0000256" key="1">
    <source>
        <dbReference type="ARBA" id="ARBA00011245"/>
    </source>
</evidence>
<keyword evidence="3 4" id="KW-0067">ATP-binding</keyword>
<dbReference type="EMBL" id="MPUH01001531">
    <property type="protein sequence ID" value="OMJ67274.1"/>
    <property type="molecule type" value="Genomic_DNA"/>
</dbReference>
<keyword evidence="5" id="KW-0418">Kinase</keyword>
<organism evidence="7 8">
    <name type="scientific">Stentor coeruleus</name>
    <dbReference type="NCBI Taxonomy" id="5963"/>
    <lineage>
        <taxon>Eukaryota</taxon>
        <taxon>Sar</taxon>
        <taxon>Alveolata</taxon>
        <taxon>Ciliophora</taxon>
        <taxon>Postciliodesmatophora</taxon>
        <taxon>Heterotrichea</taxon>
        <taxon>Heterotrichida</taxon>
        <taxon>Stentoridae</taxon>
        <taxon>Stentor</taxon>
    </lineage>
</organism>
<dbReference type="InterPro" id="IPR000719">
    <property type="entry name" value="Prot_kinase_dom"/>
</dbReference>
<dbReference type="PANTHER" id="PTHR24348:SF68">
    <property type="entry name" value="SERINE_THREONINE-PROTEIN KINASE ATG1C"/>
    <property type="match status" value="1"/>
</dbReference>
<dbReference type="SUPFAM" id="SSF56112">
    <property type="entry name" value="Protein kinase-like (PK-like)"/>
    <property type="match status" value="1"/>
</dbReference>
<dbReference type="GO" id="GO:0005737">
    <property type="term" value="C:cytoplasm"/>
    <property type="evidence" value="ECO:0007669"/>
    <property type="project" value="TreeGrafter"/>
</dbReference>
<dbReference type="Proteomes" id="UP000187209">
    <property type="component" value="Unassembled WGS sequence"/>
</dbReference>
<keyword evidence="5" id="KW-0723">Serine/threonine-protein kinase</keyword>
<evidence type="ECO:0000256" key="2">
    <source>
        <dbReference type="ARBA" id="ARBA00022741"/>
    </source>
</evidence>
<evidence type="ECO:0000313" key="7">
    <source>
        <dbReference type="EMBL" id="OMJ67274.1"/>
    </source>
</evidence>
<dbReference type="GO" id="GO:0010506">
    <property type="term" value="P:regulation of autophagy"/>
    <property type="evidence" value="ECO:0007669"/>
    <property type="project" value="InterPro"/>
</dbReference>
<keyword evidence="5" id="KW-0808">Transferase</keyword>
<sequence length="411" mass="47516">MKNTKKRVVGHYVLKKEIGFGTYGRVYLGEDLSINEIRAIKKISNSQLVNPRFKEALEREISIMKRLHHKNIVKLYDYIATSTSTYLVMEFCEDGDMKKLISQAIGEQKAVFFLRQIISALKILKENKVVHRDLKPANILITGDSIIKIADFGLARTIDPESLAKTFAGTLAYMAPEVFDAKINNERYDYRADIWSVGCILYELITGIKPFNPPDVSRIKTSINSSLKSENFLNSPEFSPSCKDFLKKIFQIDPNNRINFEEFCNHELVTGIPTLAEFNDYSLPCFEVYPQICEEKEALEFADTVIQVEKLVRYPFILYMKACELLRPFLYNEICKRHFKLQYESAKKDKNRRNWHMTNFVEVALETAVLLCQSAERENKKKALTLLKFVGNNPRVLAFKEAIENDLDRDL</sequence>
<comment type="caution">
    <text evidence="7">The sequence shown here is derived from an EMBL/GenBank/DDBJ whole genome shotgun (WGS) entry which is preliminary data.</text>
</comment>
<dbReference type="InterPro" id="IPR011009">
    <property type="entry name" value="Kinase-like_dom_sf"/>
</dbReference>
<dbReference type="OrthoDB" id="436110at2759"/>
<accession>A0A1R2ARX2</accession>
<feature type="binding site" evidence="4">
    <location>
        <position position="42"/>
    </location>
    <ligand>
        <name>ATP</name>
        <dbReference type="ChEBI" id="CHEBI:30616"/>
    </ligand>
</feature>
<dbReference type="InterPro" id="IPR045269">
    <property type="entry name" value="Atg1-like"/>
</dbReference>
<dbReference type="GO" id="GO:0005524">
    <property type="term" value="F:ATP binding"/>
    <property type="evidence" value="ECO:0007669"/>
    <property type="project" value="UniProtKB-UniRule"/>
</dbReference>
<dbReference type="AlphaFoldDB" id="A0A1R2ARX2"/>
<dbReference type="InterPro" id="IPR017441">
    <property type="entry name" value="Protein_kinase_ATP_BS"/>
</dbReference>
<evidence type="ECO:0000256" key="4">
    <source>
        <dbReference type="PROSITE-ProRule" id="PRU10141"/>
    </source>
</evidence>